<keyword evidence="1" id="KW-0732">Signal</keyword>
<accession>A0A5B8VER1</accession>
<dbReference type="RefSeq" id="WP_147192786.1">
    <property type="nucleotide sequence ID" value="NZ_CP042435.1"/>
</dbReference>
<dbReference type="Gene3D" id="2.120.10.10">
    <property type="match status" value="1"/>
</dbReference>
<name>A0A5B8VER1_9BACT</name>
<evidence type="ECO:0000313" key="2">
    <source>
        <dbReference type="EMBL" id="QEC69910.1"/>
    </source>
</evidence>
<keyword evidence="3" id="KW-1185">Reference proteome</keyword>
<reference evidence="2 3" key="1">
    <citation type="journal article" date="2016" name="Int. J. Syst. Evol. Microbiol.">
        <title>Panacibacter ginsenosidivorans gen. nov., sp. nov., with ginsenoside converting activity isolated from soil of a ginseng field.</title>
        <authorList>
            <person name="Siddiqi M.Z."/>
            <person name="Muhammad Shafi S."/>
            <person name="Choi K.D."/>
            <person name="Im W.T."/>
        </authorList>
    </citation>
    <scope>NUCLEOTIDE SEQUENCE [LARGE SCALE GENOMIC DNA]</scope>
    <source>
        <strain evidence="2 3">Gsoil1550</strain>
    </source>
</reference>
<proteinExistence type="predicted"/>
<feature type="signal peptide" evidence="1">
    <location>
        <begin position="1"/>
        <end position="19"/>
    </location>
</feature>
<dbReference type="InterPro" id="IPR036278">
    <property type="entry name" value="Sialidase_sf"/>
</dbReference>
<feature type="chain" id="PRO_5022976917" evidence="1">
    <location>
        <begin position="20"/>
        <end position="351"/>
    </location>
</feature>
<dbReference type="EMBL" id="CP042435">
    <property type="protein sequence ID" value="QEC69910.1"/>
    <property type="molecule type" value="Genomic_DNA"/>
</dbReference>
<organism evidence="2 3">
    <name type="scientific">Panacibacter ginsenosidivorans</name>
    <dbReference type="NCBI Taxonomy" id="1813871"/>
    <lineage>
        <taxon>Bacteria</taxon>
        <taxon>Pseudomonadati</taxon>
        <taxon>Bacteroidota</taxon>
        <taxon>Chitinophagia</taxon>
        <taxon>Chitinophagales</taxon>
        <taxon>Chitinophagaceae</taxon>
        <taxon>Panacibacter</taxon>
    </lineage>
</organism>
<protein>
    <submittedName>
        <fullName evidence="2">Exo-alpha-sialidase</fullName>
    </submittedName>
</protein>
<dbReference type="Proteomes" id="UP000321533">
    <property type="component" value="Chromosome"/>
</dbReference>
<dbReference type="AlphaFoldDB" id="A0A5B8VER1"/>
<sequence>MKRMIIFFFSMILVNLCNAQQAPVKNTEAVVINGSMPSVATDSKDMLHIVFISGEKLECISSSDKGNNFSKPVIIDSIKNVFGVAGRGPQIVNTTSGLCVLAPDKNGDIHCYYSDINDKWQKQGKVNDMDAVAKEGFVSLSANGDSVYAVWLDLRNNEKNKIAGALSVDGGRHWQKNKIIYQSPSGTVCECCKPSLSFTRSGIHVMFRNNIDGNRDLYVMHSADGSDFDKPKKLGQGNWKLNACPMDGGGIVDDGNGNQQTVWRRADTIFSCKPRQKEEPIGKGRNCVITSVGNDYVYAWIENNNIVCLLPNGKKINAGEGSFPLLKSVNEKEVICIWQNDKNIFGRLISL</sequence>
<evidence type="ECO:0000313" key="3">
    <source>
        <dbReference type="Proteomes" id="UP000321533"/>
    </source>
</evidence>
<dbReference type="CDD" id="cd15482">
    <property type="entry name" value="Sialidase_non-viral"/>
    <property type="match status" value="1"/>
</dbReference>
<gene>
    <name evidence="2" type="ORF">FRZ67_22385</name>
</gene>
<dbReference type="KEGG" id="pgin:FRZ67_22385"/>
<evidence type="ECO:0000256" key="1">
    <source>
        <dbReference type="SAM" id="SignalP"/>
    </source>
</evidence>
<dbReference type="SUPFAM" id="SSF50939">
    <property type="entry name" value="Sialidases"/>
    <property type="match status" value="1"/>
</dbReference>
<dbReference type="OrthoDB" id="847524at2"/>